<dbReference type="PIRSF" id="PIRSF016183">
    <property type="entry name" value="UCP016183"/>
    <property type="match status" value="1"/>
</dbReference>
<proteinExistence type="inferred from homology"/>
<dbReference type="CDD" id="cd16331">
    <property type="entry name" value="YjgA-like"/>
    <property type="match status" value="1"/>
</dbReference>
<comment type="function">
    <text evidence="5">Member of a network of 50S ribosomal subunit biogenesis factors which assembles along the 30S-50S interface, preventing incorrect 23S rRNA structures from forming. Promotes peptidyl transferase center (PTC) maturation.</text>
</comment>
<comment type="subcellular location">
    <subcellularLocation>
        <location evidence="5">Cytoplasm</location>
    </subcellularLocation>
    <text evidence="5">Associates with late stage pre-50S ribosomal subunits.</text>
</comment>
<keyword evidence="1 5" id="KW-0963">Cytoplasm</keyword>
<protein>
    <recommendedName>
        <fullName evidence="5">Dual-action ribosomal maturation protein DarP</fullName>
    </recommendedName>
    <alternativeName>
        <fullName evidence="5">Large ribosomal subunit assembly factor DarP</fullName>
    </alternativeName>
</protein>
<evidence type="ECO:0000256" key="6">
    <source>
        <dbReference type="SAM" id="MobiDB-lite"/>
    </source>
</evidence>
<dbReference type="NCBIfam" id="NF003593">
    <property type="entry name" value="PRK05255.1-1"/>
    <property type="match status" value="1"/>
</dbReference>
<dbReference type="Proteomes" id="UP000318405">
    <property type="component" value="Unassembled WGS sequence"/>
</dbReference>
<evidence type="ECO:0000313" key="7">
    <source>
        <dbReference type="EMBL" id="TSH88879.1"/>
    </source>
</evidence>
<keyword evidence="3 5" id="KW-0699">rRNA-binding</keyword>
<name>A0A556A7N4_9BURK</name>
<comment type="caution">
    <text evidence="7">The sequence shown here is derived from an EMBL/GenBank/DDBJ whole genome shotgun (WGS) entry which is preliminary data.</text>
</comment>
<evidence type="ECO:0000256" key="5">
    <source>
        <dbReference type="HAMAP-Rule" id="MF_00765"/>
    </source>
</evidence>
<dbReference type="PANTHER" id="PTHR38101">
    <property type="entry name" value="UPF0307 PROTEIN YJGA"/>
    <property type="match status" value="1"/>
</dbReference>
<accession>A0A556A7N4</accession>
<keyword evidence="8" id="KW-1185">Reference proteome</keyword>
<dbReference type="EMBL" id="VLTJ01000042">
    <property type="protein sequence ID" value="TSH88879.1"/>
    <property type="molecule type" value="Genomic_DNA"/>
</dbReference>
<evidence type="ECO:0000256" key="3">
    <source>
        <dbReference type="ARBA" id="ARBA00022730"/>
    </source>
</evidence>
<dbReference type="GO" id="GO:0005829">
    <property type="term" value="C:cytosol"/>
    <property type="evidence" value="ECO:0007669"/>
    <property type="project" value="TreeGrafter"/>
</dbReference>
<dbReference type="GO" id="GO:0019843">
    <property type="term" value="F:rRNA binding"/>
    <property type="evidence" value="ECO:0007669"/>
    <property type="project" value="UniProtKB-UniRule"/>
</dbReference>
<dbReference type="RefSeq" id="WP_143950995.1">
    <property type="nucleotide sequence ID" value="NZ_BAABMB010000005.1"/>
</dbReference>
<comment type="similarity">
    <text evidence="5">Belongs to the DarP family.</text>
</comment>
<dbReference type="PANTHER" id="PTHR38101:SF1">
    <property type="entry name" value="UPF0307 PROTEIN YJGA"/>
    <property type="match status" value="1"/>
</dbReference>
<dbReference type="Gene3D" id="1.10.60.30">
    <property type="entry name" value="PSPTO4464-like domains"/>
    <property type="match status" value="2"/>
</dbReference>
<organism evidence="7 8">
    <name type="scientific">Verticiella sediminum</name>
    <dbReference type="NCBI Taxonomy" id="1247510"/>
    <lineage>
        <taxon>Bacteria</taxon>
        <taxon>Pseudomonadati</taxon>
        <taxon>Pseudomonadota</taxon>
        <taxon>Betaproteobacteria</taxon>
        <taxon>Burkholderiales</taxon>
        <taxon>Alcaligenaceae</taxon>
        <taxon>Verticiella</taxon>
    </lineage>
</organism>
<dbReference type="InterPro" id="IPR023153">
    <property type="entry name" value="DarP_sf"/>
</dbReference>
<dbReference type="GO" id="GO:1902626">
    <property type="term" value="P:assembly of large subunit precursor of preribosome"/>
    <property type="evidence" value="ECO:0007669"/>
    <property type="project" value="UniProtKB-UniRule"/>
</dbReference>
<evidence type="ECO:0000256" key="4">
    <source>
        <dbReference type="ARBA" id="ARBA00022884"/>
    </source>
</evidence>
<dbReference type="AlphaFoldDB" id="A0A556A7N4"/>
<sequence length="201" mass="22755">MPRSSSRRPPAPSASLSFAPDADPQDAGDAHWDGPSKSQRKREMAALQRLGERLVELSRDKLAQLPLAERLHDAILEAQRIKAHEGRRRQLQYVGKLMRDADAEAITAQLDIWENGSREQAAHFHALERWRERLLEDDAALTAFIEAYPASDVQHLRALIRAARKEAATNAALPQGREPQRKHFRALFQEIKLRHEAAQAD</sequence>
<reference evidence="7 8" key="1">
    <citation type="submission" date="2019-07" db="EMBL/GenBank/DDBJ databases">
        <title>Qingshengfaniella alkalisoli gen. nov., sp. nov., isolated from saline soil.</title>
        <authorList>
            <person name="Xu L."/>
            <person name="Huang X.-X."/>
            <person name="Sun J.-Q."/>
        </authorList>
    </citation>
    <scope>NUCLEOTIDE SEQUENCE [LARGE SCALE GENOMIC DNA]</scope>
    <source>
        <strain evidence="7 8">DSM 27279</strain>
    </source>
</reference>
<dbReference type="Pfam" id="PF04751">
    <property type="entry name" value="DarP"/>
    <property type="match status" value="1"/>
</dbReference>
<dbReference type="HAMAP" id="MF_00765">
    <property type="entry name" value="DarP"/>
    <property type="match status" value="1"/>
</dbReference>
<evidence type="ECO:0000256" key="2">
    <source>
        <dbReference type="ARBA" id="ARBA00022517"/>
    </source>
</evidence>
<keyword evidence="4 5" id="KW-0694">RNA-binding</keyword>
<keyword evidence="2 5" id="KW-0690">Ribosome biogenesis</keyword>
<evidence type="ECO:0000313" key="8">
    <source>
        <dbReference type="Proteomes" id="UP000318405"/>
    </source>
</evidence>
<dbReference type="InterPro" id="IPR006839">
    <property type="entry name" value="DarP"/>
</dbReference>
<feature type="region of interest" description="Disordered" evidence="6">
    <location>
        <begin position="1"/>
        <end position="43"/>
    </location>
</feature>
<dbReference type="GO" id="GO:0043022">
    <property type="term" value="F:ribosome binding"/>
    <property type="evidence" value="ECO:0007669"/>
    <property type="project" value="UniProtKB-UniRule"/>
</dbReference>
<gene>
    <name evidence="5" type="primary">darP</name>
    <name evidence="7" type="ORF">FOZ76_24915</name>
</gene>
<evidence type="ECO:0000256" key="1">
    <source>
        <dbReference type="ARBA" id="ARBA00022490"/>
    </source>
</evidence>
<dbReference type="SUPFAM" id="SSF158710">
    <property type="entry name" value="PSPTO4464-like"/>
    <property type="match status" value="1"/>
</dbReference>
<feature type="compositionally biased region" description="Low complexity" evidence="6">
    <location>
        <begin position="1"/>
        <end position="27"/>
    </location>
</feature>
<dbReference type="OrthoDB" id="5293604at2"/>